<feature type="compositionally biased region" description="Acidic residues" evidence="1">
    <location>
        <begin position="1"/>
        <end position="36"/>
    </location>
</feature>
<accession>G3HXN1</accession>
<reference evidence="3" key="1">
    <citation type="journal article" date="2011" name="Nat. Biotechnol.">
        <title>The genomic sequence of the Chinese hamster ovary (CHO)-K1 cell line.</title>
        <authorList>
            <person name="Xu X."/>
            <person name="Nagarajan H."/>
            <person name="Lewis N.E."/>
            <person name="Pan S."/>
            <person name="Cai Z."/>
            <person name="Liu X."/>
            <person name="Chen W."/>
            <person name="Xie M."/>
            <person name="Wang W."/>
            <person name="Hammond S."/>
            <person name="Andersen M.R."/>
            <person name="Neff N."/>
            <person name="Passarelli B."/>
            <person name="Koh W."/>
            <person name="Fan H.C."/>
            <person name="Wang J."/>
            <person name="Gui Y."/>
            <person name="Lee K.H."/>
            <person name="Betenbaugh M.J."/>
            <person name="Quake S.R."/>
            <person name="Famili I."/>
            <person name="Palsson B.O."/>
            <person name="Wang J."/>
        </authorList>
    </citation>
    <scope>NUCLEOTIDE SEQUENCE [LARGE SCALE GENOMIC DNA]</scope>
    <source>
        <strain evidence="3">CHO K1 cell line</strain>
    </source>
</reference>
<organism evidence="2 3">
    <name type="scientific">Cricetulus griseus</name>
    <name type="common">Chinese hamster</name>
    <name type="synonym">Cricetulus barabensis griseus</name>
    <dbReference type="NCBI Taxonomy" id="10029"/>
    <lineage>
        <taxon>Eukaryota</taxon>
        <taxon>Metazoa</taxon>
        <taxon>Chordata</taxon>
        <taxon>Craniata</taxon>
        <taxon>Vertebrata</taxon>
        <taxon>Euteleostomi</taxon>
        <taxon>Mammalia</taxon>
        <taxon>Eutheria</taxon>
        <taxon>Euarchontoglires</taxon>
        <taxon>Glires</taxon>
        <taxon>Rodentia</taxon>
        <taxon>Myomorpha</taxon>
        <taxon>Muroidea</taxon>
        <taxon>Cricetidae</taxon>
        <taxon>Cricetinae</taxon>
        <taxon>Cricetulus</taxon>
    </lineage>
</organism>
<name>G3HXN1_CRIGR</name>
<feature type="region of interest" description="Disordered" evidence="1">
    <location>
        <begin position="1"/>
        <end position="67"/>
    </location>
</feature>
<gene>
    <name evidence="2" type="ORF">I79_015759</name>
</gene>
<dbReference type="EMBL" id="JH000883">
    <property type="protein sequence ID" value="EGW12587.1"/>
    <property type="molecule type" value="Genomic_DNA"/>
</dbReference>
<dbReference type="AlphaFoldDB" id="G3HXN1"/>
<sequence length="114" mass="13057">MEEEEEEKEVMEEEEEEEEEEVMEEEEEEGEEEGGGEETTQNSSSDEKKEEIPEPSTSNDGSSIKLYCPNDRWDFLGKLLAISDLLNKTFTQGSTTSHQGITLRNRCRSFIQKG</sequence>
<dbReference type="InParanoid" id="G3HXN1"/>
<protein>
    <submittedName>
        <fullName evidence="2">Uncharacterized protein</fullName>
    </submittedName>
</protein>
<evidence type="ECO:0000313" key="2">
    <source>
        <dbReference type="EMBL" id="EGW12587.1"/>
    </source>
</evidence>
<evidence type="ECO:0000256" key="1">
    <source>
        <dbReference type="SAM" id="MobiDB-lite"/>
    </source>
</evidence>
<proteinExistence type="predicted"/>
<dbReference type="Proteomes" id="UP000001075">
    <property type="component" value="Unassembled WGS sequence"/>
</dbReference>
<evidence type="ECO:0000313" key="3">
    <source>
        <dbReference type="Proteomes" id="UP000001075"/>
    </source>
</evidence>